<dbReference type="PANTHER" id="PTHR46411:SF3">
    <property type="entry name" value="AAA+ ATPASE DOMAIN-CONTAINING PROTEIN"/>
    <property type="match status" value="1"/>
</dbReference>
<dbReference type="AlphaFoldDB" id="A0AAN7STI6"/>
<dbReference type="Pfam" id="PF00004">
    <property type="entry name" value="AAA"/>
    <property type="match status" value="1"/>
</dbReference>
<dbReference type="SUPFAM" id="SSF52540">
    <property type="entry name" value="P-loop containing nucleoside triphosphate hydrolases"/>
    <property type="match status" value="1"/>
</dbReference>
<proteinExistence type="predicted"/>
<accession>A0AAN7STI6</accession>
<dbReference type="EMBL" id="JAVRRJ010000010">
    <property type="protein sequence ID" value="KAK5081132.1"/>
    <property type="molecule type" value="Genomic_DNA"/>
</dbReference>
<dbReference type="InterPro" id="IPR003593">
    <property type="entry name" value="AAA+_ATPase"/>
</dbReference>
<sequence>MKHPSNSAEEAAEHDSFSDAAENIPQAQDFRIAQCDLATEMRRLTDAVTAMRMDVSKTSTDEVADDTPDSAVVGEKEVVDSKSDETAEEPVVEPTVEPGMDKTAKELYRKERYHDWEELEGDLPEDDDEKYKKYALVVRHERDADGGNVLLHSVKIQSPHVRDFLTKVFEGYRGVYTNIRRLTLRPPYHEFYYRWDKFQELLEDIKDELAKEHIELLHKVIAPEIKPHLEAKDDMIKQGVISYDYLWALFPPDTEVYAQTESGERLYMARRCWYRKNLRSTTFVVDCEYIDYNGSLLGYGTDRLEIDQYGGHTEIAELNPIPTSFVPNIEDVRRKLTARGRSFENLIGVHYKGYSGLYLPHIPRAWLQPRKRHIENGRVVIDAKLFHEQDPDKKPRLRPLDSDIREKEKADDDYDYYQNVYDEEENYGRQEEVKPGRLILKEEEYCYCSPFVTGYNLTSKQWATFEAARVIEVQWSHDAFEKLVLPFDYKELILSFAESQLSHKDNFDDIMAGKGQGFITLLSGEPGVGKTLTAEAVSEQMRCPLYAMSAGELGSDAAEVEENLEKVLEICAKWGAVLLLDECDVFLEERTLSDIHRNKLVSVFLRLLEYFKGLMFLTTNRVSSFDSAFQSRIHLTINYPALDQASRRAIWETFVRPNIELQHKSTVTALHLDELAGMRLNGREIKNIVKTARLLSNRKNVGLGIDHIRTVLRIKQDSVSNSIIAEDD</sequence>
<feature type="compositionally biased region" description="Basic and acidic residues" evidence="1">
    <location>
        <begin position="74"/>
        <end position="85"/>
    </location>
</feature>
<dbReference type="InterPro" id="IPR003959">
    <property type="entry name" value="ATPase_AAA_core"/>
</dbReference>
<comment type="caution">
    <text evidence="3">The sequence shown here is derived from an EMBL/GenBank/DDBJ whole genome shotgun (WGS) entry which is preliminary data.</text>
</comment>
<protein>
    <recommendedName>
        <fullName evidence="2">AAA+ ATPase domain-containing protein</fullName>
    </recommendedName>
</protein>
<dbReference type="GO" id="GO:0005524">
    <property type="term" value="F:ATP binding"/>
    <property type="evidence" value="ECO:0007669"/>
    <property type="project" value="InterPro"/>
</dbReference>
<evidence type="ECO:0000313" key="4">
    <source>
        <dbReference type="Proteomes" id="UP001309876"/>
    </source>
</evidence>
<dbReference type="PANTHER" id="PTHR46411">
    <property type="entry name" value="FAMILY ATPASE, PUTATIVE-RELATED"/>
    <property type="match status" value="1"/>
</dbReference>
<feature type="region of interest" description="Disordered" evidence="1">
    <location>
        <begin position="57"/>
        <end position="96"/>
    </location>
</feature>
<dbReference type="Pfam" id="PF22942">
    <property type="entry name" value="DUF7025"/>
    <property type="match status" value="1"/>
</dbReference>
<evidence type="ECO:0000313" key="3">
    <source>
        <dbReference type="EMBL" id="KAK5081132.1"/>
    </source>
</evidence>
<reference evidence="3 4" key="1">
    <citation type="submission" date="2023-08" db="EMBL/GenBank/DDBJ databases">
        <title>Black Yeasts Isolated from many extreme environments.</title>
        <authorList>
            <person name="Coleine C."/>
            <person name="Stajich J.E."/>
            <person name="Selbmann L."/>
        </authorList>
    </citation>
    <scope>NUCLEOTIDE SEQUENCE [LARGE SCALE GENOMIC DNA]</scope>
    <source>
        <strain evidence="3 4">CCFEE 5910</strain>
    </source>
</reference>
<feature type="domain" description="AAA+ ATPase" evidence="2">
    <location>
        <begin position="516"/>
        <end position="643"/>
    </location>
</feature>
<evidence type="ECO:0000259" key="2">
    <source>
        <dbReference type="SMART" id="SM00382"/>
    </source>
</evidence>
<dbReference type="InterPro" id="IPR054289">
    <property type="entry name" value="DUF7025"/>
</dbReference>
<evidence type="ECO:0000256" key="1">
    <source>
        <dbReference type="SAM" id="MobiDB-lite"/>
    </source>
</evidence>
<dbReference type="CDD" id="cd19481">
    <property type="entry name" value="RecA-like_protease"/>
    <property type="match status" value="1"/>
</dbReference>
<dbReference type="SMART" id="SM00382">
    <property type="entry name" value="AAA"/>
    <property type="match status" value="1"/>
</dbReference>
<keyword evidence="4" id="KW-1185">Reference proteome</keyword>
<gene>
    <name evidence="3" type="ORF">LTR05_007925</name>
</gene>
<dbReference type="Proteomes" id="UP001309876">
    <property type="component" value="Unassembled WGS sequence"/>
</dbReference>
<feature type="region of interest" description="Disordered" evidence="1">
    <location>
        <begin position="1"/>
        <end position="25"/>
    </location>
</feature>
<dbReference type="Gene3D" id="3.40.50.300">
    <property type="entry name" value="P-loop containing nucleotide triphosphate hydrolases"/>
    <property type="match status" value="1"/>
</dbReference>
<name>A0AAN7STI6_9EURO</name>
<dbReference type="GO" id="GO:0016887">
    <property type="term" value="F:ATP hydrolysis activity"/>
    <property type="evidence" value="ECO:0007669"/>
    <property type="project" value="InterPro"/>
</dbReference>
<dbReference type="InterPro" id="IPR027417">
    <property type="entry name" value="P-loop_NTPase"/>
</dbReference>
<organism evidence="3 4">
    <name type="scientific">Lithohypha guttulata</name>
    <dbReference type="NCBI Taxonomy" id="1690604"/>
    <lineage>
        <taxon>Eukaryota</taxon>
        <taxon>Fungi</taxon>
        <taxon>Dikarya</taxon>
        <taxon>Ascomycota</taxon>
        <taxon>Pezizomycotina</taxon>
        <taxon>Eurotiomycetes</taxon>
        <taxon>Chaetothyriomycetidae</taxon>
        <taxon>Chaetothyriales</taxon>
        <taxon>Trichomeriaceae</taxon>
        <taxon>Lithohypha</taxon>
    </lineage>
</organism>